<gene>
    <name evidence="1" type="ORF">BV912_03695</name>
</gene>
<reference evidence="2" key="1">
    <citation type="submission" date="2017-01" db="EMBL/GenBank/DDBJ databases">
        <authorList>
            <person name="Mah S.A."/>
            <person name="Swanson W.J."/>
            <person name="Moy G.W."/>
            <person name="Vacquier V.D."/>
        </authorList>
    </citation>
    <scope>NUCLEOTIDE SEQUENCE [LARGE SCALE GENOMIC DNA]</scope>
    <source>
        <strain evidence="2">124861</strain>
    </source>
</reference>
<protein>
    <submittedName>
        <fullName evidence="1">Uncharacterized protein</fullName>
    </submittedName>
</protein>
<dbReference type="Proteomes" id="UP000193303">
    <property type="component" value="Unassembled WGS sequence"/>
</dbReference>
<evidence type="ECO:0000313" key="1">
    <source>
        <dbReference type="EMBL" id="OSI23519.1"/>
    </source>
</evidence>
<sequence>MTLPVNGKKLWYVCGTVYGLGEDGLADLNKEIRAVSRIFEYEMGDNYIDIFYYIFALFSKQFNQETEELVIQELSMLSRIRNSSDVLNTEASDNQNDCEIIHQYIRCY</sequence>
<dbReference type="RefSeq" id="WP_085358492.1">
    <property type="nucleotide sequence ID" value="NZ_CP091509.1"/>
</dbReference>
<name>A0A1X3DJA0_9NEIS</name>
<dbReference type="EMBL" id="MTAB01000006">
    <property type="protein sequence ID" value="OSI23519.1"/>
    <property type="molecule type" value="Genomic_DNA"/>
</dbReference>
<accession>A0A1X3DJA0</accession>
<comment type="caution">
    <text evidence="1">The sequence shown here is derived from an EMBL/GenBank/DDBJ whole genome shotgun (WGS) entry which is preliminary data.</text>
</comment>
<dbReference type="AlphaFoldDB" id="A0A1X3DJA0"/>
<proteinExistence type="predicted"/>
<evidence type="ECO:0000313" key="2">
    <source>
        <dbReference type="Proteomes" id="UP000193303"/>
    </source>
</evidence>
<organism evidence="1 2">
    <name type="scientific">Neisseria dumasiana</name>
    <dbReference type="NCBI Taxonomy" id="1931275"/>
    <lineage>
        <taxon>Bacteria</taxon>
        <taxon>Pseudomonadati</taxon>
        <taxon>Pseudomonadota</taxon>
        <taxon>Betaproteobacteria</taxon>
        <taxon>Neisseriales</taxon>
        <taxon>Neisseriaceae</taxon>
        <taxon>Neisseria</taxon>
    </lineage>
</organism>